<feature type="modified residue" description="N6-(pyridoxal phosphate)lysine" evidence="4">
    <location>
        <position position="203"/>
    </location>
</feature>
<reference evidence="7" key="1">
    <citation type="submission" date="2016-10" db="EMBL/GenBank/DDBJ databases">
        <authorList>
            <person name="Varghese N."/>
            <person name="Submissions S."/>
        </authorList>
    </citation>
    <scope>NUCLEOTIDE SEQUENCE [LARGE SCALE GENOMIC DNA]</scope>
    <source>
        <strain evidence="7">LMG 26383,CCUG 61248,R- 45681</strain>
    </source>
</reference>
<evidence type="ECO:0000256" key="4">
    <source>
        <dbReference type="PIRSR" id="PIRSR001434-2"/>
    </source>
</evidence>
<protein>
    <submittedName>
        <fullName evidence="6">Cystathionine gamma-synthase</fullName>
    </submittedName>
</protein>
<dbReference type="GO" id="GO:0005737">
    <property type="term" value="C:cytoplasm"/>
    <property type="evidence" value="ECO:0007669"/>
    <property type="project" value="TreeGrafter"/>
</dbReference>
<dbReference type="PANTHER" id="PTHR11808:SF15">
    <property type="entry name" value="CYSTATHIONINE GAMMA-LYASE"/>
    <property type="match status" value="1"/>
</dbReference>
<comment type="cofactor">
    <cofactor evidence="1 5">
        <name>pyridoxal 5'-phosphate</name>
        <dbReference type="ChEBI" id="CHEBI:597326"/>
    </cofactor>
</comment>
<dbReference type="GO" id="GO:0004123">
    <property type="term" value="F:cystathionine gamma-lyase activity"/>
    <property type="evidence" value="ECO:0007669"/>
    <property type="project" value="TreeGrafter"/>
</dbReference>
<dbReference type="OrthoDB" id="9805807at2"/>
<evidence type="ECO:0000313" key="6">
    <source>
        <dbReference type="EMBL" id="SEL74223.1"/>
    </source>
</evidence>
<organism evidence="6 7">
    <name type="scientific">Bosea lupini</name>
    <dbReference type="NCBI Taxonomy" id="1036779"/>
    <lineage>
        <taxon>Bacteria</taxon>
        <taxon>Pseudomonadati</taxon>
        <taxon>Pseudomonadota</taxon>
        <taxon>Alphaproteobacteria</taxon>
        <taxon>Hyphomicrobiales</taxon>
        <taxon>Boseaceae</taxon>
        <taxon>Bosea</taxon>
    </lineage>
</organism>
<dbReference type="InterPro" id="IPR015424">
    <property type="entry name" value="PyrdxlP-dep_Trfase"/>
</dbReference>
<name>A0A1H7SNY5_9HYPH</name>
<dbReference type="Pfam" id="PF01053">
    <property type="entry name" value="Cys_Met_Meta_PP"/>
    <property type="match status" value="1"/>
</dbReference>
<sequence length="384" mass="40933">MTKRPLHPRSLAAQALGKIDPLTKAVVPPIHVSTTYIRDEDNAYSSGFIYGRPDNETVHEAQAVLAMLEEAKAGALLFGSGMAAATAVFQALSPGDHVVASKVMYWALRAWLLTEATRWGLKIDFVETDDLARLKEAVKPGVTKLIWAETPSNPLWTITDIAAVAKIAHAAGARLAVDSTCASPVHTRPLTLGADIVMHAATKVLNGHSDVVAGALCANADDEFWNRIKTIRKGQGGILGPFEAYLLMRGMRTLHVRQERQSASAMALAQKLSAHPLVSRVLYPGLPQHPGHDIAARQMEGGFGFMLSVQVSGGEAAAVKSAAHVELYKRATSLGGVESLIEHRASIEGAGSPCPPDLLRLSTGIEDVEDLYADLDQALKAGHG</sequence>
<dbReference type="FunFam" id="3.40.640.10:FF:000046">
    <property type="entry name" value="Cystathionine gamma-lyase"/>
    <property type="match status" value="1"/>
</dbReference>
<evidence type="ECO:0000313" key="7">
    <source>
        <dbReference type="Proteomes" id="UP000199664"/>
    </source>
</evidence>
<dbReference type="SUPFAM" id="SSF53383">
    <property type="entry name" value="PLP-dependent transferases"/>
    <property type="match status" value="1"/>
</dbReference>
<accession>A0A1H7SNY5</accession>
<dbReference type="InterPro" id="IPR015421">
    <property type="entry name" value="PyrdxlP-dep_Trfase_major"/>
</dbReference>
<evidence type="ECO:0000256" key="3">
    <source>
        <dbReference type="ARBA" id="ARBA00022898"/>
    </source>
</evidence>
<dbReference type="EMBL" id="FOAN01000005">
    <property type="protein sequence ID" value="SEL74223.1"/>
    <property type="molecule type" value="Genomic_DNA"/>
</dbReference>
<comment type="similarity">
    <text evidence="2 5">Belongs to the trans-sulfuration enzymes family.</text>
</comment>
<evidence type="ECO:0000256" key="1">
    <source>
        <dbReference type="ARBA" id="ARBA00001933"/>
    </source>
</evidence>
<dbReference type="PANTHER" id="PTHR11808">
    <property type="entry name" value="TRANS-SULFURATION ENZYME FAMILY MEMBER"/>
    <property type="match status" value="1"/>
</dbReference>
<dbReference type="AlphaFoldDB" id="A0A1H7SNY5"/>
<dbReference type="GO" id="GO:0019343">
    <property type="term" value="P:cysteine biosynthetic process via cystathionine"/>
    <property type="evidence" value="ECO:0007669"/>
    <property type="project" value="TreeGrafter"/>
</dbReference>
<dbReference type="Gene3D" id="3.90.1150.10">
    <property type="entry name" value="Aspartate Aminotransferase, domain 1"/>
    <property type="match status" value="1"/>
</dbReference>
<dbReference type="GO" id="GO:0019346">
    <property type="term" value="P:transsulfuration"/>
    <property type="evidence" value="ECO:0007669"/>
    <property type="project" value="InterPro"/>
</dbReference>
<proteinExistence type="inferred from homology"/>
<dbReference type="GO" id="GO:0003962">
    <property type="term" value="F:cystathionine gamma-synthase activity"/>
    <property type="evidence" value="ECO:0007669"/>
    <property type="project" value="TreeGrafter"/>
</dbReference>
<dbReference type="GO" id="GO:0030170">
    <property type="term" value="F:pyridoxal phosphate binding"/>
    <property type="evidence" value="ECO:0007669"/>
    <property type="project" value="InterPro"/>
</dbReference>
<dbReference type="PIRSF" id="PIRSF001434">
    <property type="entry name" value="CGS"/>
    <property type="match status" value="1"/>
</dbReference>
<dbReference type="RefSeq" id="WP_091836367.1">
    <property type="nucleotide sequence ID" value="NZ_FOAN01000005.1"/>
</dbReference>
<keyword evidence="7" id="KW-1185">Reference proteome</keyword>
<evidence type="ECO:0000256" key="5">
    <source>
        <dbReference type="RuleBase" id="RU362118"/>
    </source>
</evidence>
<gene>
    <name evidence="6" type="ORF">SAMN04515666_105146</name>
</gene>
<dbReference type="CDD" id="cd00614">
    <property type="entry name" value="CGS_like"/>
    <property type="match status" value="1"/>
</dbReference>
<dbReference type="Gene3D" id="3.40.640.10">
    <property type="entry name" value="Type I PLP-dependent aspartate aminotransferase-like (Major domain)"/>
    <property type="match status" value="1"/>
</dbReference>
<dbReference type="STRING" id="1036779.SAMN04515666_105146"/>
<dbReference type="InterPro" id="IPR015422">
    <property type="entry name" value="PyrdxlP-dep_Trfase_small"/>
</dbReference>
<evidence type="ECO:0000256" key="2">
    <source>
        <dbReference type="ARBA" id="ARBA00009077"/>
    </source>
</evidence>
<keyword evidence="3 4" id="KW-0663">Pyridoxal phosphate</keyword>
<dbReference type="Proteomes" id="UP000199664">
    <property type="component" value="Unassembled WGS sequence"/>
</dbReference>
<dbReference type="InterPro" id="IPR000277">
    <property type="entry name" value="Cys/Met-Metab_PyrdxlP-dep_enz"/>
</dbReference>